<sequence>MVGRKDKDKWTNKPFNLQLSVSDTNAMNFQSTSTRQAIRYQSHDIEEAKSQHWAIKLQHPRLEVATFETIA</sequence>
<dbReference type="Proteomes" id="UP001358586">
    <property type="component" value="Chromosome 9"/>
</dbReference>
<comment type="caution">
    <text evidence="1">The sequence shown here is derived from an EMBL/GenBank/DDBJ whole genome shotgun (WGS) entry which is preliminary data.</text>
</comment>
<name>A0ABR0NQL2_GOSAR</name>
<organism evidence="1 2">
    <name type="scientific">Gossypium arboreum</name>
    <name type="common">Tree cotton</name>
    <name type="synonym">Gossypium nanking</name>
    <dbReference type="NCBI Taxonomy" id="29729"/>
    <lineage>
        <taxon>Eukaryota</taxon>
        <taxon>Viridiplantae</taxon>
        <taxon>Streptophyta</taxon>
        <taxon>Embryophyta</taxon>
        <taxon>Tracheophyta</taxon>
        <taxon>Spermatophyta</taxon>
        <taxon>Magnoliopsida</taxon>
        <taxon>eudicotyledons</taxon>
        <taxon>Gunneridae</taxon>
        <taxon>Pentapetalae</taxon>
        <taxon>rosids</taxon>
        <taxon>malvids</taxon>
        <taxon>Malvales</taxon>
        <taxon>Malvaceae</taxon>
        <taxon>Malvoideae</taxon>
        <taxon>Gossypium</taxon>
    </lineage>
</organism>
<gene>
    <name evidence="1" type="ORF">PVK06_031290</name>
</gene>
<accession>A0ABR0NQL2</accession>
<reference evidence="1 2" key="1">
    <citation type="submission" date="2023-03" db="EMBL/GenBank/DDBJ databases">
        <title>WGS of Gossypium arboreum.</title>
        <authorList>
            <person name="Yu D."/>
        </authorList>
    </citation>
    <scope>NUCLEOTIDE SEQUENCE [LARGE SCALE GENOMIC DNA]</scope>
    <source>
        <tissue evidence="1">Leaf</tissue>
    </source>
</reference>
<proteinExistence type="predicted"/>
<dbReference type="EMBL" id="JARKNE010000009">
    <property type="protein sequence ID" value="KAK5803642.1"/>
    <property type="molecule type" value="Genomic_DNA"/>
</dbReference>
<keyword evidence="2" id="KW-1185">Reference proteome</keyword>
<evidence type="ECO:0000313" key="1">
    <source>
        <dbReference type="EMBL" id="KAK5803642.1"/>
    </source>
</evidence>
<evidence type="ECO:0000313" key="2">
    <source>
        <dbReference type="Proteomes" id="UP001358586"/>
    </source>
</evidence>
<protein>
    <submittedName>
        <fullName evidence="1">Uncharacterized protein</fullName>
    </submittedName>
</protein>